<sequence>MTSFEIPESALEDIRDQVVIVTGASSGIGLATVKRLIKHGAKVYASDVNDLPEPEKSQVPFLRVDVTSWTQQLALFKAAKEKYGIVHHVFANAGISPTASLLEDDVDENGDLLPPRLDTINVNLISVMYSVKLGVNYIKQTPEGGSIVMTGSGSSFTRFSPTDYTTSKHGVYGLLRSMYENLSPK</sequence>
<dbReference type="OrthoDB" id="37659at2759"/>
<evidence type="ECO:0000256" key="1">
    <source>
        <dbReference type="ARBA" id="ARBA00006484"/>
    </source>
</evidence>
<accession>A0A6A5YT38</accession>
<dbReference type="PRINTS" id="PR00081">
    <property type="entry name" value="GDHRDH"/>
</dbReference>
<name>A0A6A5YT38_9PLEO</name>
<dbReference type="AlphaFoldDB" id="A0A6A5YT38"/>
<keyword evidence="2" id="KW-0560">Oxidoreductase</keyword>
<evidence type="ECO:0000256" key="2">
    <source>
        <dbReference type="ARBA" id="ARBA00023002"/>
    </source>
</evidence>
<feature type="non-terminal residue" evidence="3">
    <location>
        <position position="185"/>
    </location>
</feature>
<keyword evidence="4" id="KW-1185">Reference proteome</keyword>
<dbReference type="InterPro" id="IPR002347">
    <property type="entry name" value="SDR_fam"/>
</dbReference>
<dbReference type="GO" id="GO:0016491">
    <property type="term" value="F:oxidoreductase activity"/>
    <property type="evidence" value="ECO:0007669"/>
    <property type="project" value="UniProtKB-KW"/>
</dbReference>
<gene>
    <name evidence="3" type="ORF">BDV96DRAFT_467116</name>
</gene>
<evidence type="ECO:0000313" key="4">
    <source>
        <dbReference type="Proteomes" id="UP000799770"/>
    </source>
</evidence>
<dbReference type="Pfam" id="PF00106">
    <property type="entry name" value="adh_short"/>
    <property type="match status" value="1"/>
</dbReference>
<dbReference type="PANTHER" id="PTHR43180:SF11">
    <property type="entry name" value="NAD(P)-BINDING PROTEIN"/>
    <property type="match status" value="1"/>
</dbReference>
<dbReference type="PANTHER" id="PTHR43180">
    <property type="entry name" value="3-OXOACYL-(ACYL-CARRIER-PROTEIN) REDUCTASE (AFU_ORTHOLOGUE AFUA_6G11210)"/>
    <property type="match status" value="1"/>
</dbReference>
<protein>
    <submittedName>
        <fullName evidence="3">Uncharacterized protein</fullName>
    </submittedName>
</protein>
<comment type="similarity">
    <text evidence="1">Belongs to the short-chain dehydrogenases/reductases (SDR) family.</text>
</comment>
<dbReference type="Gene3D" id="3.40.50.720">
    <property type="entry name" value="NAD(P)-binding Rossmann-like Domain"/>
    <property type="match status" value="1"/>
</dbReference>
<dbReference type="EMBL" id="ML977340">
    <property type="protein sequence ID" value="KAF2109894.1"/>
    <property type="molecule type" value="Genomic_DNA"/>
</dbReference>
<organism evidence="3 4">
    <name type="scientific">Lophiotrema nucula</name>
    <dbReference type="NCBI Taxonomy" id="690887"/>
    <lineage>
        <taxon>Eukaryota</taxon>
        <taxon>Fungi</taxon>
        <taxon>Dikarya</taxon>
        <taxon>Ascomycota</taxon>
        <taxon>Pezizomycotina</taxon>
        <taxon>Dothideomycetes</taxon>
        <taxon>Pleosporomycetidae</taxon>
        <taxon>Pleosporales</taxon>
        <taxon>Lophiotremataceae</taxon>
        <taxon>Lophiotrema</taxon>
    </lineage>
</organism>
<dbReference type="SUPFAM" id="SSF51735">
    <property type="entry name" value="NAD(P)-binding Rossmann-fold domains"/>
    <property type="match status" value="1"/>
</dbReference>
<proteinExistence type="inferred from homology"/>
<evidence type="ECO:0000313" key="3">
    <source>
        <dbReference type="EMBL" id="KAF2109894.1"/>
    </source>
</evidence>
<dbReference type="Proteomes" id="UP000799770">
    <property type="component" value="Unassembled WGS sequence"/>
</dbReference>
<dbReference type="InterPro" id="IPR036291">
    <property type="entry name" value="NAD(P)-bd_dom_sf"/>
</dbReference>
<reference evidence="3" key="1">
    <citation type="journal article" date="2020" name="Stud. Mycol.">
        <title>101 Dothideomycetes genomes: a test case for predicting lifestyles and emergence of pathogens.</title>
        <authorList>
            <person name="Haridas S."/>
            <person name="Albert R."/>
            <person name="Binder M."/>
            <person name="Bloem J."/>
            <person name="Labutti K."/>
            <person name="Salamov A."/>
            <person name="Andreopoulos B."/>
            <person name="Baker S."/>
            <person name="Barry K."/>
            <person name="Bills G."/>
            <person name="Bluhm B."/>
            <person name="Cannon C."/>
            <person name="Castanera R."/>
            <person name="Culley D."/>
            <person name="Daum C."/>
            <person name="Ezra D."/>
            <person name="Gonzalez J."/>
            <person name="Henrissat B."/>
            <person name="Kuo A."/>
            <person name="Liang C."/>
            <person name="Lipzen A."/>
            <person name="Lutzoni F."/>
            <person name="Magnuson J."/>
            <person name="Mondo S."/>
            <person name="Nolan M."/>
            <person name="Ohm R."/>
            <person name="Pangilinan J."/>
            <person name="Park H.-J."/>
            <person name="Ramirez L."/>
            <person name="Alfaro M."/>
            <person name="Sun H."/>
            <person name="Tritt A."/>
            <person name="Yoshinaga Y."/>
            <person name="Zwiers L.-H."/>
            <person name="Turgeon B."/>
            <person name="Goodwin S."/>
            <person name="Spatafora J."/>
            <person name="Crous P."/>
            <person name="Grigoriev I."/>
        </authorList>
    </citation>
    <scope>NUCLEOTIDE SEQUENCE</scope>
    <source>
        <strain evidence="3">CBS 627.86</strain>
    </source>
</reference>